<dbReference type="InterPro" id="IPR000182">
    <property type="entry name" value="GNAT_dom"/>
</dbReference>
<comment type="caution">
    <text evidence="4">The sequence shown here is derived from an EMBL/GenBank/DDBJ whole genome shotgun (WGS) entry which is preliminary data.</text>
</comment>
<keyword evidence="2" id="KW-0012">Acyltransferase</keyword>
<dbReference type="InterPro" id="IPR016181">
    <property type="entry name" value="Acyl_CoA_acyltransferase"/>
</dbReference>
<dbReference type="PATRIC" id="fig|44252.3.peg.6343"/>
<evidence type="ECO:0000256" key="1">
    <source>
        <dbReference type="ARBA" id="ARBA00022679"/>
    </source>
</evidence>
<accession>A0A090XXG7</accession>
<evidence type="ECO:0000313" key="4">
    <source>
        <dbReference type="EMBL" id="KFM91118.1"/>
    </source>
</evidence>
<evidence type="ECO:0000313" key="5">
    <source>
        <dbReference type="Proteomes" id="UP000029278"/>
    </source>
</evidence>
<dbReference type="Proteomes" id="UP000029278">
    <property type="component" value="Unassembled WGS sequence"/>
</dbReference>
<keyword evidence="1 4" id="KW-0808">Transferase</keyword>
<dbReference type="Pfam" id="PF00583">
    <property type="entry name" value="Acetyltransf_1"/>
    <property type="match status" value="1"/>
</dbReference>
<dbReference type="STRING" id="44252.DJ90_6613"/>
<keyword evidence="5" id="KW-1185">Reference proteome</keyword>
<sequence>MRAAGGERSKLSPEPHGWGGNSMIARLPLEEADIVEQIWSLQHQAYRLETRAVGLAEAPPLPDTFDSIRSSGDAYYGVLSEDGELLGAAAVRSEAPGTLDITRLMVHPERLRQGIGSSLVRYVLDNHPEAKRFTVAASSQNAPAVALYRRCGFVPGETVRSAAGVELTLFRLER</sequence>
<dbReference type="AlphaFoldDB" id="A0A090XXG7"/>
<dbReference type="InterPro" id="IPR050832">
    <property type="entry name" value="Bact_Acetyltransf"/>
</dbReference>
<dbReference type="Gene3D" id="3.40.630.30">
    <property type="match status" value="1"/>
</dbReference>
<dbReference type="SUPFAM" id="SSF55729">
    <property type="entry name" value="Acyl-CoA N-acyltransferases (Nat)"/>
    <property type="match status" value="1"/>
</dbReference>
<dbReference type="EMBL" id="JMQA01000057">
    <property type="protein sequence ID" value="KFM91118.1"/>
    <property type="molecule type" value="Genomic_DNA"/>
</dbReference>
<dbReference type="CDD" id="cd04301">
    <property type="entry name" value="NAT_SF"/>
    <property type="match status" value="1"/>
</dbReference>
<feature type="domain" description="N-acetyltransferase" evidence="3">
    <location>
        <begin position="25"/>
        <end position="172"/>
    </location>
</feature>
<dbReference type="HOGENOM" id="CLU_096795_0_1_9"/>
<evidence type="ECO:0000259" key="3">
    <source>
        <dbReference type="PROSITE" id="PS51186"/>
    </source>
</evidence>
<name>A0A090XXG7_PAEMA</name>
<protein>
    <submittedName>
        <fullName evidence="4">Acetyltransferase domain protein</fullName>
    </submittedName>
</protein>
<dbReference type="PROSITE" id="PS51186">
    <property type="entry name" value="GNAT"/>
    <property type="match status" value="1"/>
</dbReference>
<evidence type="ECO:0000256" key="2">
    <source>
        <dbReference type="ARBA" id="ARBA00023315"/>
    </source>
</evidence>
<proteinExistence type="predicted"/>
<dbReference type="PANTHER" id="PTHR43877">
    <property type="entry name" value="AMINOALKYLPHOSPHONATE N-ACETYLTRANSFERASE-RELATED-RELATED"/>
    <property type="match status" value="1"/>
</dbReference>
<dbReference type="GO" id="GO:0016747">
    <property type="term" value="F:acyltransferase activity, transferring groups other than amino-acyl groups"/>
    <property type="evidence" value="ECO:0007669"/>
    <property type="project" value="InterPro"/>
</dbReference>
<gene>
    <name evidence="4" type="ORF">DJ90_6613</name>
</gene>
<organism evidence="4 5">
    <name type="scientific">Paenibacillus macerans</name>
    <name type="common">Bacillus macerans</name>
    <dbReference type="NCBI Taxonomy" id="44252"/>
    <lineage>
        <taxon>Bacteria</taxon>
        <taxon>Bacillati</taxon>
        <taxon>Bacillota</taxon>
        <taxon>Bacilli</taxon>
        <taxon>Bacillales</taxon>
        <taxon>Paenibacillaceae</taxon>
        <taxon>Paenibacillus</taxon>
    </lineage>
</organism>
<reference evidence="4 5" key="1">
    <citation type="submission" date="2014-04" db="EMBL/GenBank/DDBJ databases">
        <authorList>
            <person name="Bishop-Lilly K.A."/>
            <person name="Broomall S.M."/>
            <person name="Chain P.S."/>
            <person name="Chertkov O."/>
            <person name="Coyne S.R."/>
            <person name="Daligault H.E."/>
            <person name="Davenport K.W."/>
            <person name="Erkkila T."/>
            <person name="Frey K.G."/>
            <person name="Gibbons H.S."/>
            <person name="Gu W."/>
            <person name="Jaissle J."/>
            <person name="Johnson S.L."/>
            <person name="Koroleva G.I."/>
            <person name="Ladner J.T."/>
            <person name="Lo C.-C."/>
            <person name="Minogue T.D."/>
            <person name="Munk C."/>
            <person name="Palacios G.F."/>
            <person name="Redden C.L."/>
            <person name="Rosenzweig C.N."/>
            <person name="Scholz M.B."/>
            <person name="Teshima H."/>
            <person name="Xu Y."/>
        </authorList>
    </citation>
    <scope>NUCLEOTIDE SEQUENCE [LARGE SCALE GENOMIC DNA]</scope>
    <source>
        <strain evidence="4 5">8244</strain>
    </source>
</reference>